<comment type="caution">
    <text evidence="2">The sequence shown here is derived from an EMBL/GenBank/DDBJ whole genome shotgun (WGS) entry which is preliminary data.</text>
</comment>
<evidence type="ECO:0000313" key="4">
    <source>
        <dbReference type="Proteomes" id="UP000263517"/>
    </source>
</evidence>
<gene>
    <name evidence="2" type="ORF">DCW74_03975</name>
    <name evidence="3" type="ORF">DEB45_11750</name>
</gene>
<dbReference type="Proteomes" id="UP000264779">
    <property type="component" value="Unassembled WGS sequence"/>
</dbReference>
<accession>A0A350P0R0</accession>
<keyword evidence="1" id="KW-1133">Transmembrane helix</keyword>
<organism evidence="2 4">
    <name type="scientific">Alteromonas australica</name>
    <dbReference type="NCBI Taxonomy" id="589873"/>
    <lineage>
        <taxon>Bacteria</taxon>
        <taxon>Pseudomonadati</taxon>
        <taxon>Pseudomonadota</taxon>
        <taxon>Gammaproteobacteria</taxon>
        <taxon>Alteromonadales</taxon>
        <taxon>Alteromonadaceae</taxon>
        <taxon>Alteromonas/Salinimonas group</taxon>
        <taxon>Alteromonas</taxon>
    </lineage>
</organism>
<evidence type="ECO:0000313" key="5">
    <source>
        <dbReference type="Proteomes" id="UP000264779"/>
    </source>
</evidence>
<keyword evidence="1" id="KW-0472">Membrane</keyword>
<dbReference type="AlphaFoldDB" id="A0A350P0R0"/>
<dbReference type="RefSeq" id="WP_272965170.1">
    <property type="nucleotide sequence ID" value="NZ_CALBIY010000092.1"/>
</dbReference>
<dbReference type="InterPro" id="IPR025489">
    <property type="entry name" value="DUF4381"/>
</dbReference>
<dbReference type="Pfam" id="PF14316">
    <property type="entry name" value="DUF4381"/>
    <property type="match status" value="1"/>
</dbReference>
<evidence type="ECO:0000313" key="2">
    <source>
        <dbReference type="EMBL" id="HAW74877.1"/>
    </source>
</evidence>
<dbReference type="Proteomes" id="UP000263517">
    <property type="component" value="Unassembled WGS sequence"/>
</dbReference>
<dbReference type="EMBL" id="DONK01000174">
    <property type="protein sequence ID" value="HBU51924.1"/>
    <property type="molecule type" value="Genomic_DNA"/>
</dbReference>
<evidence type="ECO:0000256" key="1">
    <source>
        <dbReference type="SAM" id="Phobius"/>
    </source>
</evidence>
<dbReference type="EMBL" id="DNAN01000136">
    <property type="protein sequence ID" value="HAW74877.1"/>
    <property type="molecule type" value="Genomic_DNA"/>
</dbReference>
<evidence type="ECO:0000313" key="3">
    <source>
        <dbReference type="EMBL" id="HBU51924.1"/>
    </source>
</evidence>
<reference evidence="4 5" key="1">
    <citation type="journal article" date="2018" name="Nat. Biotechnol.">
        <title>A standardized bacterial taxonomy based on genome phylogeny substantially revises the tree of life.</title>
        <authorList>
            <person name="Parks D.H."/>
            <person name="Chuvochina M."/>
            <person name="Waite D.W."/>
            <person name="Rinke C."/>
            <person name="Skarshewski A."/>
            <person name="Chaumeil P.A."/>
            <person name="Hugenholtz P."/>
        </authorList>
    </citation>
    <scope>NUCLEOTIDE SEQUENCE [LARGE SCALE GENOMIC DNA]</scope>
    <source>
        <strain evidence="3">UBA11621</strain>
        <strain evidence="2">UBA11978</strain>
    </source>
</reference>
<keyword evidence="1" id="KW-0812">Transmembrane</keyword>
<proteinExistence type="predicted"/>
<sequence length="180" mass="20639">MQMSPNAAQTDPLAQLKDIHPPSQINWWPLDWGWWTLLVLLLVAISTLAVFWLRRRAFNRARKAALVELSNISETDANWPMQINSLLKRTSKTYFSNEDVASLFGRPWLEFMLAQVAKSKLGTCNEGLKQLTQQLYSPSVDATQFTRCKNAAKHWLKHANFKKNNRRAHAYTSSAEVSHV</sequence>
<feature type="transmembrane region" description="Helical" evidence="1">
    <location>
        <begin position="32"/>
        <end position="53"/>
    </location>
</feature>
<name>A0A350P0R0_9ALTE</name>
<protein>
    <submittedName>
        <fullName evidence="2">DUF4381 domain-containing protein</fullName>
    </submittedName>
</protein>